<dbReference type="STRING" id="363999.A0A439DBT7"/>
<dbReference type="PANTHER" id="PTHR42748">
    <property type="entry name" value="NITROGEN METABOLITE REPRESSION PROTEIN NMRA FAMILY MEMBER"/>
    <property type="match status" value="1"/>
</dbReference>
<comment type="similarity">
    <text evidence="1">Belongs to the NmrA-type oxidoreductase family.</text>
</comment>
<gene>
    <name evidence="4" type="ORF">EKO27_g3235</name>
</gene>
<reference evidence="4 5" key="1">
    <citation type="submission" date="2018-12" db="EMBL/GenBank/DDBJ databases">
        <title>Draft genome sequence of Xylaria grammica IHI A82.</title>
        <authorList>
            <person name="Buettner E."/>
            <person name="Kellner H."/>
        </authorList>
    </citation>
    <scope>NUCLEOTIDE SEQUENCE [LARGE SCALE GENOMIC DNA]</scope>
    <source>
        <strain evidence="4 5">IHI A82</strain>
    </source>
</reference>
<organism evidence="4 5">
    <name type="scientific">Xylaria grammica</name>
    <dbReference type="NCBI Taxonomy" id="363999"/>
    <lineage>
        <taxon>Eukaryota</taxon>
        <taxon>Fungi</taxon>
        <taxon>Dikarya</taxon>
        <taxon>Ascomycota</taxon>
        <taxon>Pezizomycotina</taxon>
        <taxon>Sordariomycetes</taxon>
        <taxon>Xylariomycetidae</taxon>
        <taxon>Xylariales</taxon>
        <taxon>Xylariaceae</taxon>
        <taxon>Xylaria</taxon>
    </lineage>
</organism>
<evidence type="ECO:0000313" key="4">
    <source>
        <dbReference type="EMBL" id="RWA11862.1"/>
    </source>
</evidence>
<dbReference type="InterPro" id="IPR051164">
    <property type="entry name" value="NmrA-like_oxidored"/>
</dbReference>
<dbReference type="Gene3D" id="3.40.50.720">
    <property type="entry name" value="NAD(P)-binding Rossmann-like Domain"/>
    <property type="match status" value="1"/>
</dbReference>
<dbReference type="CDD" id="cd05251">
    <property type="entry name" value="NmrA_like_SDR_a"/>
    <property type="match status" value="1"/>
</dbReference>
<dbReference type="Gene3D" id="3.90.25.10">
    <property type="entry name" value="UDP-galactose 4-epimerase, domain 1"/>
    <property type="match status" value="1"/>
</dbReference>
<dbReference type="InterPro" id="IPR036291">
    <property type="entry name" value="NAD(P)-bd_dom_sf"/>
</dbReference>
<dbReference type="PANTHER" id="PTHR42748:SF28">
    <property type="entry name" value="NMRA-LIKE DOMAIN-CONTAINING PROTEIN"/>
    <property type="match status" value="1"/>
</dbReference>
<protein>
    <recommendedName>
        <fullName evidence="3">NmrA-like domain-containing protein</fullName>
    </recommendedName>
</protein>
<dbReference type="GO" id="GO:0005634">
    <property type="term" value="C:nucleus"/>
    <property type="evidence" value="ECO:0007669"/>
    <property type="project" value="TreeGrafter"/>
</dbReference>
<dbReference type="EMBL" id="RYZI01000067">
    <property type="protein sequence ID" value="RWA11862.1"/>
    <property type="molecule type" value="Genomic_DNA"/>
</dbReference>
<evidence type="ECO:0000256" key="2">
    <source>
        <dbReference type="ARBA" id="ARBA00022857"/>
    </source>
</evidence>
<evidence type="ECO:0000256" key="1">
    <source>
        <dbReference type="ARBA" id="ARBA00006328"/>
    </source>
</evidence>
<evidence type="ECO:0000313" key="5">
    <source>
        <dbReference type="Proteomes" id="UP000286045"/>
    </source>
</evidence>
<evidence type="ECO:0000259" key="3">
    <source>
        <dbReference type="Pfam" id="PF05368"/>
    </source>
</evidence>
<dbReference type="SUPFAM" id="SSF51735">
    <property type="entry name" value="NAD(P)-binding Rossmann-fold domains"/>
    <property type="match status" value="1"/>
</dbReference>
<comment type="caution">
    <text evidence="4">The sequence shown here is derived from an EMBL/GenBank/DDBJ whole genome shotgun (WGS) entry which is preliminary data.</text>
</comment>
<dbReference type="Proteomes" id="UP000286045">
    <property type="component" value="Unassembled WGS sequence"/>
</dbReference>
<sequence length="322" mass="34773">MPKRLVTVFGATGVQGGSVVDALLNDASVASTYAIRAVTRNPSSASAKAIEARGVSVVKADLNDVASLTTAVAGSHVIFAVTDFWGPFKELSQERAAALESVQGVNIATASLATLDTLQHYIYSTLPDASRITSGAARAPHYESKARVKEFIESQPGLHAVTTFVWPGFYASNLAWDMLKPVYLATAGQYVQLQGVSEDTPVYCLGDSRANFGIFIRAILTQREKVGGGKIVFAYVEKITLGQLLQTWAETHGVKAQYVHVDKQVYDKLWPGLGGEFVMGMEFWHWAKDKTNWTGEDGVLGWHELGLDVSSMISVKQAVSAV</sequence>
<keyword evidence="2" id="KW-0521">NADP</keyword>
<feature type="domain" description="NmrA-like" evidence="3">
    <location>
        <begin position="3"/>
        <end position="281"/>
    </location>
</feature>
<dbReference type="AlphaFoldDB" id="A0A439DBT7"/>
<keyword evidence="5" id="KW-1185">Reference proteome</keyword>
<dbReference type="InterPro" id="IPR008030">
    <property type="entry name" value="NmrA-like"/>
</dbReference>
<accession>A0A439DBT7</accession>
<name>A0A439DBT7_9PEZI</name>
<dbReference type="Pfam" id="PF05368">
    <property type="entry name" value="NmrA"/>
    <property type="match status" value="1"/>
</dbReference>
<proteinExistence type="inferred from homology"/>